<dbReference type="AlphaFoldDB" id="A0A840RY51"/>
<evidence type="ECO:0000256" key="1">
    <source>
        <dbReference type="SAM" id="SignalP"/>
    </source>
</evidence>
<reference evidence="2 3" key="1">
    <citation type="submission" date="2020-08" db="EMBL/GenBank/DDBJ databases">
        <title>Genomic Encyclopedia of Type Strains, Phase IV (KMG-IV): sequencing the most valuable type-strain genomes for metagenomic binning, comparative biology and taxonomic classification.</title>
        <authorList>
            <person name="Goeker M."/>
        </authorList>
    </citation>
    <scope>NUCLEOTIDE SEQUENCE [LARGE SCALE GENOMIC DNA]</scope>
    <source>
        <strain evidence="2 3">DSM 23958</strain>
    </source>
</reference>
<dbReference type="Proteomes" id="UP000554837">
    <property type="component" value="Unassembled WGS sequence"/>
</dbReference>
<feature type="chain" id="PRO_5032678194" description="Lipoprotein" evidence="1">
    <location>
        <begin position="24"/>
        <end position="47"/>
    </location>
</feature>
<name>A0A840RY51_9BURK</name>
<dbReference type="EMBL" id="JACHHO010000001">
    <property type="protein sequence ID" value="MBB5202875.1"/>
    <property type="molecule type" value="Genomic_DNA"/>
</dbReference>
<keyword evidence="3" id="KW-1185">Reference proteome</keyword>
<sequence>MTSCSQRMVLLALFASLSGCAVAKESGSMLANGANLYQEPSDGARVR</sequence>
<evidence type="ECO:0000313" key="3">
    <source>
        <dbReference type="Proteomes" id="UP000554837"/>
    </source>
</evidence>
<feature type="signal peptide" evidence="1">
    <location>
        <begin position="1"/>
        <end position="23"/>
    </location>
</feature>
<proteinExistence type="predicted"/>
<dbReference type="PROSITE" id="PS51257">
    <property type="entry name" value="PROKAR_LIPOPROTEIN"/>
    <property type="match status" value="1"/>
</dbReference>
<protein>
    <recommendedName>
        <fullName evidence="4">Lipoprotein</fullName>
    </recommendedName>
</protein>
<accession>A0A840RY51</accession>
<organism evidence="2 3">
    <name type="scientific">Inhella inkyongensis</name>
    <dbReference type="NCBI Taxonomy" id="392593"/>
    <lineage>
        <taxon>Bacteria</taxon>
        <taxon>Pseudomonadati</taxon>
        <taxon>Pseudomonadota</taxon>
        <taxon>Betaproteobacteria</taxon>
        <taxon>Burkholderiales</taxon>
        <taxon>Sphaerotilaceae</taxon>
        <taxon>Inhella</taxon>
    </lineage>
</organism>
<comment type="caution">
    <text evidence="2">The sequence shown here is derived from an EMBL/GenBank/DDBJ whole genome shotgun (WGS) entry which is preliminary data.</text>
</comment>
<evidence type="ECO:0008006" key="4">
    <source>
        <dbReference type="Google" id="ProtNLM"/>
    </source>
</evidence>
<keyword evidence="1" id="KW-0732">Signal</keyword>
<gene>
    <name evidence="2" type="ORF">HNQ51_000168</name>
</gene>
<evidence type="ECO:0000313" key="2">
    <source>
        <dbReference type="EMBL" id="MBB5202875.1"/>
    </source>
</evidence>